<feature type="compositionally biased region" description="Basic and acidic residues" evidence="8">
    <location>
        <begin position="183"/>
        <end position="196"/>
    </location>
</feature>
<feature type="domain" description="G-patch" evidence="9">
    <location>
        <begin position="25"/>
        <end position="79"/>
    </location>
</feature>
<evidence type="ECO:0000256" key="2">
    <source>
        <dbReference type="ARBA" id="ARBA00022517"/>
    </source>
</evidence>
<evidence type="ECO:0000256" key="1">
    <source>
        <dbReference type="ARBA" id="ARBA00004604"/>
    </source>
</evidence>
<feature type="compositionally biased region" description="Basic and acidic residues" evidence="8">
    <location>
        <begin position="233"/>
        <end position="242"/>
    </location>
</feature>
<comment type="caution">
    <text evidence="10">The sequence shown here is derived from an EMBL/GenBank/DDBJ whole genome shotgun (WGS) entry which is preliminary data.</text>
</comment>
<dbReference type="InterPro" id="IPR000467">
    <property type="entry name" value="G_patch_dom"/>
</dbReference>
<dbReference type="AlphaFoldDB" id="A0AAN7BF51"/>
<evidence type="ECO:0000256" key="3">
    <source>
        <dbReference type="ARBA" id="ARBA00022552"/>
    </source>
</evidence>
<comment type="function">
    <text evidence="7">Involved in rRNA-processing at A0, A1 and A2 sites and negatively regulates telomerase.</text>
</comment>
<feature type="compositionally biased region" description="Basic and acidic residues" evidence="8">
    <location>
        <begin position="307"/>
        <end position="320"/>
    </location>
</feature>
<evidence type="ECO:0000256" key="8">
    <source>
        <dbReference type="SAM" id="MobiDB-lite"/>
    </source>
</evidence>
<comment type="subcellular location">
    <subcellularLocation>
        <location evidence="1">Nucleus</location>
        <location evidence="1">Nucleolus</location>
    </subcellularLocation>
</comment>
<keyword evidence="11" id="KW-1185">Reference proteome</keyword>
<reference evidence="10" key="2">
    <citation type="submission" date="2023-05" db="EMBL/GenBank/DDBJ databases">
        <authorList>
            <consortium name="Lawrence Berkeley National Laboratory"/>
            <person name="Steindorff A."/>
            <person name="Hensen N."/>
            <person name="Bonometti L."/>
            <person name="Westerberg I."/>
            <person name="Brannstrom I.O."/>
            <person name="Guillou S."/>
            <person name="Cros-Aarteil S."/>
            <person name="Calhoun S."/>
            <person name="Haridas S."/>
            <person name="Kuo A."/>
            <person name="Mondo S."/>
            <person name="Pangilinan J."/>
            <person name="Riley R."/>
            <person name="Labutti K."/>
            <person name="Andreopoulos B."/>
            <person name="Lipzen A."/>
            <person name="Chen C."/>
            <person name="Yanf M."/>
            <person name="Daum C."/>
            <person name="Ng V."/>
            <person name="Clum A."/>
            <person name="Ohm R."/>
            <person name="Martin F."/>
            <person name="Silar P."/>
            <person name="Natvig D."/>
            <person name="Lalanne C."/>
            <person name="Gautier V."/>
            <person name="Ament-Velasquez S.L."/>
            <person name="Kruys A."/>
            <person name="Hutchinson M.I."/>
            <person name="Powell A.J."/>
            <person name="Barry K."/>
            <person name="Miller A.N."/>
            <person name="Grigoriev I.V."/>
            <person name="Debuchy R."/>
            <person name="Gladieux P."/>
            <person name="Thoren M.H."/>
            <person name="Johannesson H."/>
        </authorList>
    </citation>
    <scope>NUCLEOTIDE SEQUENCE</scope>
    <source>
        <strain evidence="10">CBS 990.96</strain>
    </source>
</reference>
<dbReference type="SMART" id="SM00443">
    <property type="entry name" value="G_patch"/>
    <property type="match status" value="1"/>
</dbReference>
<dbReference type="InterPro" id="IPR050656">
    <property type="entry name" value="PINX1"/>
</dbReference>
<organism evidence="10 11">
    <name type="scientific">Podospora fimiseda</name>
    <dbReference type="NCBI Taxonomy" id="252190"/>
    <lineage>
        <taxon>Eukaryota</taxon>
        <taxon>Fungi</taxon>
        <taxon>Dikarya</taxon>
        <taxon>Ascomycota</taxon>
        <taxon>Pezizomycotina</taxon>
        <taxon>Sordariomycetes</taxon>
        <taxon>Sordariomycetidae</taxon>
        <taxon>Sordariales</taxon>
        <taxon>Podosporaceae</taxon>
        <taxon>Podospora</taxon>
    </lineage>
</organism>
<gene>
    <name evidence="10" type="ORF">QBC38DRAFT_491472</name>
</gene>
<evidence type="ECO:0000256" key="7">
    <source>
        <dbReference type="ARBA" id="ARBA00043878"/>
    </source>
</evidence>
<evidence type="ECO:0000313" key="11">
    <source>
        <dbReference type="Proteomes" id="UP001301958"/>
    </source>
</evidence>
<accession>A0AAN7BF51</accession>
<feature type="compositionally biased region" description="Basic and acidic residues" evidence="8">
    <location>
        <begin position="156"/>
        <end position="176"/>
    </location>
</feature>
<feature type="compositionally biased region" description="Basic residues" evidence="8">
    <location>
        <begin position="271"/>
        <end position="293"/>
    </location>
</feature>
<keyword evidence="2" id="KW-0690">Ribosome biogenesis</keyword>
<name>A0AAN7BF51_9PEZI</name>
<dbReference type="GO" id="GO:0005730">
    <property type="term" value="C:nucleolus"/>
    <property type="evidence" value="ECO:0007669"/>
    <property type="project" value="UniProtKB-SubCell"/>
</dbReference>
<protein>
    <recommendedName>
        <fullName evidence="6">PinX1-related protein 1</fullName>
    </recommendedName>
</protein>
<keyword evidence="3" id="KW-0698">rRNA processing</keyword>
<evidence type="ECO:0000259" key="9">
    <source>
        <dbReference type="PROSITE" id="PS50174"/>
    </source>
</evidence>
<feature type="region of interest" description="Disordered" evidence="8">
    <location>
        <begin position="149"/>
        <end position="338"/>
    </location>
</feature>
<dbReference type="PANTHER" id="PTHR23149:SF31">
    <property type="entry name" value="PROTEIN PXR1"/>
    <property type="match status" value="1"/>
</dbReference>
<proteinExistence type="inferred from homology"/>
<dbReference type="PROSITE" id="PS50174">
    <property type="entry name" value="G_PATCH"/>
    <property type="match status" value="1"/>
</dbReference>
<dbReference type="EMBL" id="MU865518">
    <property type="protein sequence ID" value="KAK4221753.1"/>
    <property type="molecule type" value="Genomic_DNA"/>
</dbReference>
<feature type="compositionally biased region" description="Polar residues" evidence="8">
    <location>
        <begin position="15"/>
        <end position="28"/>
    </location>
</feature>
<feature type="region of interest" description="Disordered" evidence="8">
    <location>
        <begin position="1"/>
        <end position="32"/>
    </location>
</feature>
<dbReference type="Proteomes" id="UP001301958">
    <property type="component" value="Unassembled WGS sequence"/>
</dbReference>
<dbReference type="PANTHER" id="PTHR23149">
    <property type="entry name" value="G PATCH DOMAIN CONTAINING PROTEIN"/>
    <property type="match status" value="1"/>
</dbReference>
<feature type="compositionally biased region" description="Low complexity" evidence="8">
    <location>
        <begin position="297"/>
        <end position="306"/>
    </location>
</feature>
<evidence type="ECO:0000256" key="5">
    <source>
        <dbReference type="ARBA" id="ARBA00038007"/>
    </source>
</evidence>
<dbReference type="GO" id="GO:0003676">
    <property type="term" value="F:nucleic acid binding"/>
    <property type="evidence" value="ECO:0007669"/>
    <property type="project" value="InterPro"/>
</dbReference>
<feature type="compositionally biased region" description="Polar residues" evidence="8">
    <location>
        <begin position="321"/>
        <end position="338"/>
    </location>
</feature>
<evidence type="ECO:0000256" key="6">
    <source>
        <dbReference type="ARBA" id="ARBA00041961"/>
    </source>
</evidence>
<feature type="compositionally biased region" description="Basic residues" evidence="8">
    <location>
        <begin position="220"/>
        <end position="232"/>
    </location>
</feature>
<evidence type="ECO:0000313" key="10">
    <source>
        <dbReference type="EMBL" id="KAK4221753.1"/>
    </source>
</evidence>
<reference evidence="10" key="1">
    <citation type="journal article" date="2023" name="Mol. Phylogenet. Evol.">
        <title>Genome-scale phylogeny and comparative genomics of the fungal order Sordariales.</title>
        <authorList>
            <person name="Hensen N."/>
            <person name="Bonometti L."/>
            <person name="Westerberg I."/>
            <person name="Brannstrom I.O."/>
            <person name="Guillou S."/>
            <person name="Cros-Aarteil S."/>
            <person name="Calhoun S."/>
            <person name="Haridas S."/>
            <person name="Kuo A."/>
            <person name="Mondo S."/>
            <person name="Pangilinan J."/>
            <person name="Riley R."/>
            <person name="LaButti K."/>
            <person name="Andreopoulos B."/>
            <person name="Lipzen A."/>
            <person name="Chen C."/>
            <person name="Yan M."/>
            <person name="Daum C."/>
            <person name="Ng V."/>
            <person name="Clum A."/>
            <person name="Steindorff A."/>
            <person name="Ohm R.A."/>
            <person name="Martin F."/>
            <person name="Silar P."/>
            <person name="Natvig D.O."/>
            <person name="Lalanne C."/>
            <person name="Gautier V."/>
            <person name="Ament-Velasquez S.L."/>
            <person name="Kruys A."/>
            <person name="Hutchinson M.I."/>
            <person name="Powell A.J."/>
            <person name="Barry K."/>
            <person name="Miller A.N."/>
            <person name="Grigoriev I.V."/>
            <person name="Debuchy R."/>
            <person name="Gladieux P."/>
            <person name="Hiltunen Thoren M."/>
            <person name="Johannesson H."/>
        </authorList>
    </citation>
    <scope>NUCLEOTIDE SEQUENCE</scope>
    <source>
        <strain evidence="10">CBS 990.96</strain>
    </source>
</reference>
<comment type="similarity">
    <text evidence="5">Belongs to the PINX1 family.</text>
</comment>
<evidence type="ECO:0000256" key="4">
    <source>
        <dbReference type="ARBA" id="ARBA00023242"/>
    </source>
</evidence>
<keyword evidence="4" id="KW-0539">Nucleus</keyword>
<dbReference type="GO" id="GO:0006364">
    <property type="term" value="P:rRNA processing"/>
    <property type="evidence" value="ECO:0007669"/>
    <property type="project" value="UniProtKB-KW"/>
</dbReference>
<dbReference type="Pfam" id="PF01585">
    <property type="entry name" value="G-patch"/>
    <property type="match status" value="1"/>
</dbReference>
<sequence>MGLAGAKNKRRLGNDPNNTKWSRNTESFGQRMLRSQGWEPGQYLGAKDASHTEYHSEASTSHIRVVLKDDMLGLGAKRNNGDECTGLDAFQHLLGRLNGKSEEVLETEKRERDNLKLNLYLDRKVGTIRFVPGGFLVGDVVKDKLDEDAANSSDGTARDVSKESREDSTETESVEKKSKKRKAERDDTDRDEEKARKKEKKTKRRNTDSEAETDSASSKDKKKEKKERKSKKRNADSDKGDAEPTTSSKSSSKRKKDKEQAADESSDDAKKAKKEKKKLKKQKKERKEKRRKDRAVSESGSESLENSSKETKPRKEDKTPADSSVSTPSGSGYLTPVTTSTRYLARSRFIAQKKMAFADTAALNQIFMIKS</sequence>